<dbReference type="GO" id="GO:0006227">
    <property type="term" value="P:dUDP biosynthetic process"/>
    <property type="evidence" value="ECO:0007669"/>
    <property type="project" value="TreeGrafter"/>
</dbReference>
<dbReference type="AlphaFoldDB" id="A0A1F4W2L6"/>
<dbReference type="PANTHER" id="PTHR10344">
    <property type="entry name" value="THYMIDYLATE KINASE"/>
    <property type="match status" value="1"/>
</dbReference>
<dbReference type="SUPFAM" id="SSF52540">
    <property type="entry name" value="P-loop containing nucleoside triphosphate hydrolases"/>
    <property type="match status" value="1"/>
</dbReference>
<dbReference type="PANTHER" id="PTHR10344:SF1">
    <property type="entry name" value="THYMIDYLATE KINASE"/>
    <property type="match status" value="1"/>
</dbReference>
<dbReference type="Gene3D" id="3.40.50.300">
    <property type="entry name" value="P-loop containing nucleotide triphosphate hydrolases"/>
    <property type="match status" value="1"/>
</dbReference>
<protein>
    <recommendedName>
        <fullName evidence="2">Thymidylate kinase-like domain-containing protein</fullName>
    </recommendedName>
</protein>
<evidence type="ECO:0000313" key="3">
    <source>
        <dbReference type="EMBL" id="OGC63595.1"/>
    </source>
</evidence>
<evidence type="ECO:0000259" key="2">
    <source>
        <dbReference type="Pfam" id="PF02223"/>
    </source>
</evidence>
<feature type="domain" description="Thymidylate kinase-like" evidence="2">
    <location>
        <begin position="11"/>
        <end position="208"/>
    </location>
</feature>
<dbReference type="GO" id="GO:0006233">
    <property type="term" value="P:dTDP biosynthetic process"/>
    <property type="evidence" value="ECO:0007669"/>
    <property type="project" value="TreeGrafter"/>
</dbReference>
<organism evidence="3 4">
    <name type="scientific">candidate division WWE3 bacterium RIFOXYA2_FULL_46_9</name>
    <dbReference type="NCBI Taxonomy" id="1802636"/>
    <lineage>
        <taxon>Bacteria</taxon>
        <taxon>Katanobacteria</taxon>
    </lineage>
</organism>
<dbReference type="Pfam" id="PF02223">
    <property type="entry name" value="Thymidylate_kin"/>
    <property type="match status" value="1"/>
</dbReference>
<gene>
    <name evidence="3" type="ORF">A2264_04480</name>
</gene>
<evidence type="ECO:0000256" key="1">
    <source>
        <dbReference type="ARBA" id="ARBA00009776"/>
    </source>
</evidence>
<proteinExistence type="inferred from homology"/>
<name>A0A1F4W2L6_UNCKA</name>
<comment type="caution">
    <text evidence="3">The sequence shown here is derived from an EMBL/GenBank/DDBJ whole genome shotgun (WGS) entry which is preliminary data.</text>
</comment>
<dbReference type="GO" id="GO:0006235">
    <property type="term" value="P:dTTP biosynthetic process"/>
    <property type="evidence" value="ECO:0007669"/>
    <property type="project" value="TreeGrafter"/>
</dbReference>
<dbReference type="InterPro" id="IPR027417">
    <property type="entry name" value="P-loop_NTPase"/>
</dbReference>
<sequence length="218" mass="25109">MKGKLITLYGSNNLGKSTQIRLLAQALYQNKKDVLLVKYPIYSLKPTGPLINSIIRTESQETLNTHKMTDELSLQKLYAQNRKDFQPTLVEVLKAGINVISEDYTGTGIAWGMTRGLQRKELEKINKGLINPDIAILLDGGRFSQSAEKFHRNEGKNSDKWEEIRQIHMFRSQEVWQRNREIHQELAHIYGWKIVNANGKIEEIHREILGLVLNSEAW</sequence>
<reference evidence="3 4" key="1">
    <citation type="journal article" date="2016" name="Nat. Commun.">
        <title>Thousands of microbial genomes shed light on interconnected biogeochemical processes in an aquifer system.</title>
        <authorList>
            <person name="Anantharaman K."/>
            <person name="Brown C.T."/>
            <person name="Hug L.A."/>
            <person name="Sharon I."/>
            <person name="Castelle C.J."/>
            <person name="Probst A.J."/>
            <person name="Thomas B.C."/>
            <person name="Singh A."/>
            <person name="Wilkins M.J."/>
            <person name="Karaoz U."/>
            <person name="Brodie E.L."/>
            <person name="Williams K.H."/>
            <person name="Hubbard S.S."/>
            <person name="Banfield J.F."/>
        </authorList>
    </citation>
    <scope>NUCLEOTIDE SEQUENCE [LARGE SCALE GENOMIC DNA]</scope>
</reference>
<dbReference type="EMBL" id="MEVT01000005">
    <property type="protein sequence ID" value="OGC63595.1"/>
    <property type="molecule type" value="Genomic_DNA"/>
</dbReference>
<dbReference type="InterPro" id="IPR039430">
    <property type="entry name" value="Thymidylate_kin-like_dom"/>
</dbReference>
<dbReference type="Proteomes" id="UP000176614">
    <property type="component" value="Unassembled WGS sequence"/>
</dbReference>
<comment type="similarity">
    <text evidence="1">Belongs to the thymidylate kinase family.</text>
</comment>
<accession>A0A1F4W2L6</accession>
<dbReference type="GO" id="GO:0004798">
    <property type="term" value="F:dTMP kinase activity"/>
    <property type="evidence" value="ECO:0007669"/>
    <property type="project" value="TreeGrafter"/>
</dbReference>
<evidence type="ECO:0000313" key="4">
    <source>
        <dbReference type="Proteomes" id="UP000176614"/>
    </source>
</evidence>
<dbReference type="GO" id="GO:0005737">
    <property type="term" value="C:cytoplasm"/>
    <property type="evidence" value="ECO:0007669"/>
    <property type="project" value="TreeGrafter"/>
</dbReference>